<evidence type="ECO:0000313" key="2">
    <source>
        <dbReference type="Proteomes" id="UP000658382"/>
    </source>
</evidence>
<dbReference type="RefSeq" id="WP_188631562.1">
    <property type="nucleotide sequence ID" value="NZ_BMNQ01000004.1"/>
</dbReference>
<proteinExistence type="predicted"/>
<evidence type="ECO:0000313" key="1">
    <source>
        <dbReference type="EMBL" id="GGJ86085.1"/>
    </source>
</evidence>
<comment type="caution">
    <text evidence="1">The sequence shown here is derived from an EMBL/GenBank/DDBJ whole genome shotgun (WGS) entry which is preliminary data.</text>
</comment>
<reference evidence="1" key="2">
    <citation type="submission" date="2020-09" db="EMBL/GenBank/DDBJ databases">
        <authorList>
            <person name="Sun Q."/>
            <person name="Ohkuma M."/>
        </authorList>
    </citation>
    <scope>NUCLEOTIDE SEQUENCE</scope>
    <source>
        <strain evidence="1">JCM 12580</strain>
    </source>
</reference>
<gene>
    <name evidence="1" type="ORF">GCM10007063_05750</name>
</gene>
<organism evidence="1 2">
    <name type="scientific">Lentibacillus kapialis</name>
    <dbReference type="NCBI Taxonomy" id="340214"/>
    <lineage>
        <taxon>Bacteria</taxon>
        <taxon>Bacillati</taxon>
        <taxon>Bacillota</taxon>
        <taxon>Bacilli</taxon>
        <taxon>Bacillales</taxon>
        <taxon>Bacillaceae</taxon>
        <taxon>Lentibacillus</taxon>
    </lineage>
</organism>
<reference evidence="1" key="1">
    <citation type="journal article" date="2014" name="Int. J. Syst. Evol. Microbiol.">
        <title>Complete genome sequence of Corynebacterium casei LMG S-19264T (=DSM 44701T), isolated from a smear-ripened cheese.</title>
        <authorList>
            <consortium name="US DOE Joint Genome Institute (JGI-PGF)"/>
            <person name="Walter F."/>
            <person name="Albersmeier A."/>
            <person name="Kalinowski J."/>
            <person name="Ruckert C."/>
        </authorList>
    </citation>
    <scope>NUCLEOTIDE SEQUENCE</scope>
    <source>
        <strain evidence="1">JCM 12580</strain>
    </source>
</reference>
<dbReference type="Proteomes" id="UP000658382">
    <property type="component" value="Unassembled WGS sequence"/>
</dbReference>
<protein>
    <submittedName>
        <fullName evidence="1">Uncharacterized protein</fullName>
    </submittedName>
</protein>
<accession>A0A917PNH5</accession>
<dbReference type="EMBL" id="BMNQ01000004">
    <property type="protein sequence ID" value="GGJ86085.1"/>
    <property type="molecule type" value="Genomic_DNA"/>
</dbReference>
<name>A0A917PNH5_9BACI</name>
<dbReference type="AlphaFoldDB" id="A0A917PNH5"/>
<sequence>MNEKQETSRVEPGYFNFNHPYKALIKASGFDEAIKLYEHAIADIEDEFPGGDDPTGFRRRQYKIKASKCKYVPYRHALAIYHKAGKNESVTQSERDLNGFEEGSLILVDSDLL</sequence>
<keyword evidence="2" id="KW-1185">Reference proteome</keyword>